<dbReference type="SUPFAM" id="SSF51905">
    <property type="entry name" value="FAD/NAD(P)-binding domain"/>
    <property type="match status" value="1"/>
</dbReference>
<feature type="region of interest" description="Disordered" evidence="6">
    <location>
        <begin position="498"/>
        <end position="523"/>
    </location>
</feature>
<evidence type="ECO:0000313" key="9">
    <source>
        <dbReference type="EMBL" id="KAG0274783.1"/>
    </source>
</evidence>
<evidence type="ECO:0000259" key="8">
    <source>
        <dbReference type="Pfam" id="PF07976"/>
    </source>
</evidence>
<dbReference type="PRINTS" id="PR00420">
    <property type="entry name" value="RNGMNOXGNASE"/>
</dbReference>
<dbReference type="Gene3D" id="3.50.50.60">
    <property type="entry name" value="FAD/NAD(P)-binding domain"/>
    <property type="match status" value="2"/>
</dbReference>
<dbReference type="Pfam" id="PF07976">
    <property type="entry name" value="Phe_hydrox_dim"/>
    <property type="match status" value="1"/>
</dbReference>
<dbReference type="PANTHER" id="PTHR43004:SF19">
    <property type="entry name" value="BINDING MONOOXYGENASE, PUTATIVE (JCVI)-RELATED"/>
    <property type="match status" value="1"/>
</dbReference>
<dbReference type="GO" id="GO:0071949">
    <property type="term" value="F:FAD binding"/>
    <property type="evidence" value="ECO:0007669"/>
    <property type="project" value="InterPro"/>
</dbReference>
<comment type="cofactor">
    <cofactor evidence="1">
        <name>FAD</name>
        <dbReference type="ChEBI" id="CHEBI:57692"/>
    </cofactor>
</comment>
<evidence type="ECO:0000313" key="10">
    <source>
        <dbReference type="Proteomes" id="UP001194580"/>
    </source>
</evidence>
<evidence type="ECO:0000259" key="7">
    <source>
        <dbReference type="Pfam" id="PF01494"/>
    </source>
</evidence>
<feature type="domain" description="Phenol hydroxylase-like C-terminal dimerisation" evidence="8">
    <location>
        <begin position="645"/>
        <end position="705"/>
    </location>
</feature>
<dbReference type="InterPro" id="IPR038220">
    <property type="entry name" value="PHOX_C_sf"/>
</dbReference>
<dbReference type="InterPro" id="IPR012941">
    <property type="entry name" value="Phe_hydrox_C_dim_dom"/>
</dbReference>
<feature type="region of interest" description="Disordered" evidence="6">
    <location>
        <begin position="1"/>
        <end position="36"/>
    </location>
</feature>
<dbReference type="Gene3D" id="3.30.9.10">
    <property type="entry name" value="D-Amino Acid Oxidase, subunit A, domain 2"/>
    <property type="match status" value="1"/>
</dbReference>
<dbReference type="GO" id="GO:0016709">
    <property type="term" value="F:oxidoreductase activity, acting on paired donors, with incorporation or reduction of molecular oxygen, NAD(P)H as one donor, and incorporation of one atom of oxygen"/>
    <property type="evidence" value="ECO:0007669"/>
    <property type="project" value="UniProtKB-ARBA"/>
</dbReference>
<keyword evidence="3" id="KW-0285">Flavoprotein</keyword>
<comment type="caution">
    <text evidence="9">The sequence shown here is derived from an EMBL/GenBank/DDBJ whole genome shotgun (WGS) entry which is preliminary data.</text>
</comment>
<proteinExistence type="inferred from homology"/>
<organism evidence="9 10">
    <name type="scientific">Linnemannia exigua</name>
    <dbReference type="NCBI Taxonomy" id="604196"/>
    <lineage>
        <taxon>Eukaryota</taxon>
        <taxon>Fungi</taxon>
        <taxon>Fungi incertae sedis</taxon>
        <taxon>Mucoromycota</taxon>
        <taxon>Mortierellomycotina</taxon>
        <taxon>Mortierellomycetes</taxon>
        <taxon>Mortierellales</taxon>
        <taxon>Mortierellaceae</taxon>
        <taxon>Linnemannia</taxon>
    </lineage>
</organism>
<dbReference type="PANTHER" id="PTHR43004">
    <property type="entry name" value="TRK SYSTEM POTASSIUM UPTAKE PROTEIN"/>
    <property type="match status" value="1"/>
</dbReference>
<dbReference type="InterPro" id="IPR050641">
    <property type="entry name" value="RIFMO-like"/>
</dbReference>
<feature type="domain" description="FAD-binding" evidence="7">
    <location>
        <begin position="228"/>
        <end position="438"/>
    </location>
</feature>
<keyword evidence="5" id="KW-0560">Oxidoreductase</keyword>
<keyword evidence="10" id="KW-1185">Reference proteome</keyword>
<dbReference type="Pfam" id="PF01494">
    <property type="entry name" value="FAD_binding_3"/>
    <property type="match status" value="2"/>
</dbReference>
<keyword evidence="4" id="KW-0274">FAD</keyword>
<evidence type="ECO:0000256" key="3">
    <source>
        <dbReference type="ARBA" id="ARBA00022630"/>
    </source>
</evidence>
<evidence type="ECO:0008006" key="11">
    <source>
        <dbReference type="Google" id="ProtNLM"/>
    </source>
</evidence>
<dbReference type="SUPFAM" id="SSF52833">
    <property type="entry name" value="Thioredoxin-like"/>
    <property type="match status" value="1"/>
</dbReference>
<comment type="similarity">
    <text evidence="2">Belongs to the PheA/TfdB FAD monooxygenase family.</text>
</comment>
<gene>
    <name evidence="9" type="ORF">BGZ95_009476</name>
</gene>
<sequence length="708" mass="78429">MASESYSSSTTQSSPSSSSSFTQPSPPHSPLPNASPDIDIPVLISGAGPTGLMAGLLLAKMGIPSRVIERDMVPSPLSKALGIHARTLELIKMTDTNLFEQFGSQSWRSESIRFYFGGSLVADAKTKPSKDSEFHVPWMLEQTRTVQILAEEYEKTGMGKVERGWELLDTKVVERDQVEEKLAEDGSIKSTATMTTSWVETTMRRAIDGSNKRKSESVVLGTVDMAEEDEGKEYEIKVVKSEYLIASDGGRSTVRHRLNIPFSGRTRDYNLILFDGCVETDLSSSSISFIQGANRRSIGMFPIRDNRVRMMLDDGRITQEAFDAREPKVPSKDFFENLLQETLGPLKLKVLSYNWLTYYRVNERRATEFVHKRRIFLAGDAAHCHSPAGGQGLNAGLQDSYNLAWKIAMVLNGTAPQSLLDSYTEERIPIADEVIAFSAIILDRGRYQGFITNTIKRLMLTMMPIISRFFPTTGGRAPFNMLGLRYYESSVNKVHKSQPYPANAPASVGERGPDDILTPLSAAPTTTATIERSGSLAELEDDSTEQPRATRLYELLASPCAFHIIVFTADRLLLEKDFDAGLSKDIEHYQGSWLSKWPGFGGKGLSAEDLMAQKTSTPHFLVHVITSKDLSESPSRDTMASRTLGFGKIYQDVEGGRLHERYGMEATKRGGIVVLRPDTHIAFRVSNIDSTAWADVDEYFGSILTVAS</sequence>
<reference evidence="9" key="1">
    <citation type="journal article" date="2020" name="Fungal Divers.">
        <title>Resolving the Mortierellaceae phylogeny through synthesis of multi-gene phylogenetics and phylogenomics.</title>
        <authorList>
            <person name="Vandepol N."/>
            <person name="Liber J."/>
            <person name="Desiro A."/>
            <person name="Na H."/>
            <person name="Kennedy M."/>
            <person name="Barry K."/>
            <person name="Grigoriev I.V."/>
            <person name="Miller A.N."/>
            <person name="O'Donnell K."/>
            <person name="Stajich J.E."/>
            <person name="Bonito G."/>
        </authorList>
    </citation>
    <scope>NUCLEOTIDE SEQUENCE</scope>
    <source>
        <strain evidence="9">NRRL 28262</strain>
    </source>
</reference>
<feature type="domain" description="FAD-binding" evidence="7">
    <location>
        <begin position="40"/>
        <end position="169"/>
    </location>
</feature>
<protein>
    <recommendedName>
        <fullName evidence="11">FAD-binding domain-containing protein</fullName>
    </recommendedName>
</protein>
<evidence type="ECO:0000256" key="2">
    <source>
        <dbReference type="ARBA" id="ARBA00007801"/>
    </source>
</evidence>
<dbReference type="InterPro" id="IPR036188">
    <property type="entry name" value="FAD/NAD-bd_sf"/>
</dbReference>
<dbReference type="Gene3D" id="3.40.30.20">
    <property type="match status" value="1"/>
</dbReference>
<dbReference type="Proteomes" id="UP001194580">
    <property type="component" value="Unassembled WGS sequence"/>
</dbReference>
<evidence type="ECO:0000256" key="5">
    <source>
        <dbReference type="ARBA" id="ARBA00023002"/>
    </source>
</evidence>
<dbReference type="InterPro" id="IPR036249">
    <property type="entry name" value="Thioredoxin-like_sf"/>
</dbReference>
<accession>A0AAD4DEI1</accession>
<dbReference type="AlphaFoldDB" id="A0AAD4DEI1"/>
<feature type="compositionally biased region" description="Low complexity" evidence="6">
    <location>
        <begin position="1"/>
        <end position="23"/>
    </location>
</feature>
<evidence type="ECO:0000256" key="6">
    <source>
        <dbReference type="SAM" id="MobiDB-lite"/>
    </source>
</evidence>
<evidence type="ECO:0000256" key="1">
    <source>
        <dbReference type="ARBA" id="ARBA00001974"/>
    </source>
</evidence>
<evidence type="ECO:0000256" key="4">
    <source>
        <dbReference type="ARBA" id="ARBA00022827"/>
    </source>
</evidence>
<dbReference type="InterPro" id="IPR002938">
    <property type="entry name" value="FAD-bd"/>
</dbReference>
<name>A0AAD4DEI1_9FUNG</name>
<dbReference type="EMBL" id="JAAAIL010000562">
    <property type="protein sequence ID" value="KAG0274783.1"/>
    <property type="molecule type" value="Genomic_DNA"/>
</dbReference>